<proteinExistence type="predicted"/>
<dbReference type="Proteomes" id="UP000266649">
    <property type="component" value="Unassembled WGS sequence"/>
</dbReference>
<dbReference type="EMBL" id="QXXQ01000005">
    <property type="protein sequence ID" value="RID91889.1"/>
    <property type="molecule type" value="Genomic_DNA"/>
</dbReference>
<organism evidence="1 2">
    <name type="scientific">Gemmobacter lutimaris</name>
    <dbReference type="NCBI Taxonomy" id="2306023"/>
    <lineage>
        <taxon>Bacteria</taxon>
        <taxon>Pseudomonadati</taxon>
        <taxon>Pseudomonadota</taxon>
        <taxon>Alphaproteobacteria</taxon>
        <taxon>Rhodobacterales</taxon>
        <taxon>Paracoccaceae</taxon>
        <taxon>Gemmobacter</taxon>
    </lineage>
</organism>
<evidence type="ECO:0000313" key="1">
    <source>
        <dbReference type="EMBL" id="RID91889.1"/>
    </source>
</evidence>
<comment type="caution">
    <text evidence="1">The sequence shown here is derived from an EMBL/GenBank/DDBJ whole genome shotgun (WGS) entry which is preliminary data.</text>
</comment>
<dbReference type="AlphaFoldDB" id="A0A398BMF3"/>
<sequence>MAENFILVVEGLEAIQSIDELPAKIAESARRAVNDATRRGRKLAADEVLRSVNFPKDYVAPRNGRLEISRYATRSNLEATISARSRNTSLSRFAKESYTAGRKKAGVHVEVAPGSVRLMKGAFLIRLRAGNADLDAKSNLGLAVRTKNGKAPPGYKPTRLGNNLWLLYGPSVAQVLHSEKNAGGVATDISPRVAAMLEAEFWRQMEI</sequence>
<keyword evidence="2" id="KW-1185">Reference proteome</keyword>
<protein>
    <submittedName>
        <fullName evidence="1">Uncharacterized protein</fullName>
    </submittedName>
</protein>
<name>A0A398BMF3_9RHOB</name>
<reference evidence="1 2" key="1">
    <citation type="submission" date="2018-09" db="EMBL/GenBank/DDBJ databases">
        <title>Gemmobacter lutimaris sp. nov., a marine bacterium isolated from tidal flat.</title>
        <authorList>
            <person name="Lee D.W."/>
            <person name="Yoo Y."/>
            <person name="Kim J.-J."/>
            <person name="Kim B.S."/>
        </authorList>
    </citation>
    <scope>NUCLEOTIDE SEQUENCE [LARGE SCALE GENOMIC DNA]</scope>
    <source>
        <strain evidence="1 2">YJ-T1-11</strain>
    </source>
</reference>
<dbReference type="OrthoDB" id="8448987at2"/>
<gene>
    <name evidence="1" type="ORF">D2N39_11685</name>
</gene>
<accession>A0A398BMF3</accession>
<dbReference type="RefSeq" id="WP_119134950.1">
    <property type="nucleotide sequence ID" value="NZ_QXXQ01000005.1"/>
</dbReference>
<evidence type="ECO:0000313" key="2">
    <source>
        <dbReference type="Proteomes" id="UP000266649"/>
    </source>
</evidence>